<sequence length="351" mass="38356">MDAKPPSADVVRTPPARFLPAALSLALGGALLVRSFFFIAAHLLPNQGGADERYKCRCRQAETYTDAAQPVLTAIVQSFNHVGNVPKISAALVGSPAIDEIVVCEDGSSDGSLAAWRSALTRPNDFIIRSNNLHELRSYNRAMRMASGDVVVLLQDDDLPPPDGKWLETALALFRDKPDLGLLGGYIGQTWDPDTGKGAEYGEQFSTHGGVRKGNTQRLAYTDPSTGVPFMYVECAWIAPVFIRRDLLRKAGGLELAIAKRGEPGVWQDCVASYETWVNGYTVGIFDAPFARGVGGHGSATSPAKLKLRERVWQRAVAYTNRKYPRRKVHDYVVALNKRTLTKRDAGPLTE</sequence>
<name>A0ACC3C3T2_PYRYE</name>
<organism evidence="1 2">
    <name type="scientific">Pyropia yezoensis</name>
    <name type="common">Susabi-nori</name>
    <name type="synonym">Porphyra yezoensis</name>
    <dbReference type="NCBI Taxonomy" id="2788"/>
    <lineage>
        <taxon>Eukaryota</taxon>
        <taxon>Rhodophyta</taxon>
        <taxon>Bangiophyceae</taxon>
        <taxon>Bangiales</taxon>
        <taxon>Bangiaceae</taxon>
        <taxon>Pyropia</taxon>
    </lineage>
</organism>
<evidence type="ECO:0000313" key="2">
    <source>
        <dbReference type="Proteomes" id="UP000798662"/>
    </source>
</evidence>
<dbReference type="Proteomes" id="UP000798662">
    <property type="component" value="Chromosome 2"/>
</dbReference>
<protein>
    <submittedName>
        <fullName evidence="1">Uncharacterized protein</fullName>
    </submittedName>
</protein>
<dbReference type="EMBL" id="CM020619">
    <property type="protein sequence ID" value="KAK1864624.1"/>
    <property type="molecule type" value="Genomic_DNA"/>
</dbReference>
<keyword evidence="2" id="KW-1185">Reference proteome</keyword>
<comment type="caution">
    <text evidence="1">The sequence shown here is derived from an EMBL/GenBank/DDBJ whole genome shotgun (WGS) entry which is preliminary data.</text>
</comment>
<evidence type="ECO:0000313" key="1">
    <source>
        <dbReference type="EMBL" id="KAK1864624.1"/>
    </source>
</evidence>
<proteinExistence type="predicted"/>
<reference evidence="1" key="1">
    <citation type="submission" date="2019-11" db="EMBL/GenBank/DDBJ databases">
        <title>Nori genome reveals adaptations in red seaweeds to the harsh intertidal environment.</title>
        <authorList>
            <person name="Wang D."/>
            <person name="Mao Y."/>
        </authorList>
    </citation>
    <scope>NUCLEOTIDE SEQUENCE</scope>
    <source>
        <tissue evidence="1">Gametophyte</tissue>
    </source>
</reference>
<accession>A0ACC3C3T2</accession>
<gene>
    <name evidence="1" type="ORF">I4F81_007169</name>
</gene>